<evidence type="ECO:0000313" key="8">
    <source>
        <dbReference type="EMBL" id="MFD1812816.1"/>
    </source>
</evidence>
<dbReference type="PANTHER" id="PTHR43429">
    <property type="entry name" value="PYRIDINE NUCLEOTIDE-DISULFIDE OXIDOREDUCTASE DOMAIN-CONTAINING"/>
    <property type="match status" value="1"/>
</dbReference>
<keyword evidence="9" id="KW-1185">Reference proteome</keyword>
<dbReference type="InterPro" id="IPR001763">
    <property type="entry name" value="Rhodanese-like_dom"/>
</dbReference>
<evidence type="ECO:0000313" key="9">
    <source>
        <dbReference type="Proteomes" id="UP001597286"/>
    </source>
</evidence>
<dbReference type="InterPro" id="IPR016156">
    <property type="entry name" value="FAD/NAD-linked_Rdtase_dimer_sf"/>
</dbReference>
<evidence type="ECO:0000259" key="7">
    <source>
        <dbReference type="PROSITE" id="PS50206"/>
    </source>
</evidence>
<dbReference type="EMBL" id="JBHUFB010000010">
    <property type="protein sequence ID" value="MFD1812816.1"/>
    <property type="molecule type" value="Genomic_DNA"/>
</dbReference>
<dbReference type="InterPro" id="IPR036188">
    <property type="entry name" value="FAD/NAD-bd_sf"/>
</dbReference>
<dbReference type="RefSeq" id="WP_378485342.1">
    <property type="nucleotide sequence ID" value="NZ_JBHUFB010000010.1"/>
</dbReference>
<dbReference type="InterPro" id="IPR023753">
    <property type="entry name" value="FAD/NAD-binding_dom"/>
</dbReference>
<evidence type="ECO:0000256" key="3">
    <source>
        <dbReference type="ARBA" id="ARBA00022630"/>
    </source>
</evidence>
<evidence type="ECO:0000256" key="4">
    <source>
        <dbReference type="ARBA" id="ARBA00022827"/>
    </source>
</evidence>
<comment type="similarity">
    <text evidence="2">Belongs to the class-III pyridine nucleotide-disulfide oxidoreductase family.</text>
</comment>
<dbReference type="InterPro" id="IPR004099">
    <property type="entry name" value="Pyr_nucl-diS_OxRdtase_dimer"/>
</dbReference>
<dbReference type="SUPFAM" id="SSF55424">
    <property type="entry name" value="FAD/NAD-linked reductases, dimerisation (C-terminal) domain"/>
    <property type="match status" value="1"/>
</dbReference>
<organism evidence="8 9">
    <name type="scientific">Rhodococcus gannanensis</name>
    <dbReference type="NCBI Taxonomy" id="1960308"/>
    <lineage>
        <taxon>Bacteria</taxon>
        <taxon>Bacillati</taxon>
        <taxon>Actinomycetota</taxon>
        <taxon>Actinomycetes</taxon>
        <taxon>Mycobacteriales</taxon>
        <taxon>Nocardiaceae</taxon>
        <taxon>Rhodococcus</taxon>
    </lineage>
</organism>
<dbReference type="PANTHER" id="PTHR43429:SF1">
    <property type="entry name" value="NAD(P)H SULFUR OXIDOREDUCTASE (COA-DEPENDENT)"/>
    <property type="match status" value="1"/>
</dbReference>
<comment type="cofactor">
    <cofactor evidence="1">
        <name>FAD</name>
        <dbReference type="ChEBI" id="CHEBI:57692"/>
    </cofactor>
</comment>
<feature type="domain" description="Rhodanese" evidence="7">
    <location>
        <begin position="467"/>
        <end position="553"/>
    </location>
</feature>
<evidence type="ECO:0000256" key="5">
    <source>
        <dbReference type="ARBA" id="ARBA00023002"/>
    </source>
</evidence>
<keyword evidence="6" id="KW-0676">Redox-active center</keyword>
<evidence type="ECO:0000256" key="6">
    <source>
        <dbReference type="ARBA" id="ARBA00023284"/>
    </source>
</evidence>
<keyword evidence="5" id="KW-0560">Oxidoreductase</keyword>
<keyword evidence="4" id="KW-0274">FAD</keyword>
<dbReference type="PRINTS" id="PR00368">
    <property type="entry name" value="FADPNR"/>
</dbReference>
<accession>A0ABW4P466</accession>
<keyword evidence="3" id="KW-0285">Flavoprotein</keyword>
<dbReference type="SUPFAM" id="SSF52821">
    <property type="entry name" value="Rhodanese/Cell cycle control phosphatase"/>
    <property type="match status" value="1"/>
</dbReference>
<evidence type="ECO:0000256" key="2">
    <source>
        <dbReference type="ARBA" id="ARBA00009130"/>
    </source>
</evidence>
<dbReference type="Gene3D" id="3.40.250.10">
    <property type="entry name" value="Rhodanese-like domain"/>
    <property type="match status" value="1"/>
</dbReference>
<dbReference type="Pfam" id="PF02852">
    <property type="entry name" value="Pyr_redox_dim"/>
    <property type="match status" value="1"/>
</dbReference>
<dbReference type="SMART" id="SM00450">
    <property type="entry name" value="RHOD"/>
    <property type="match status" value="1"/>
</dbReference>
<dbReference type="InterPro" id="IPR050260">
    <property type="entry name" value="FAD-bd_OxRdtase"/>
</dbReference>
<reference evidence="9" key="1">
    <citation type="journal article" date="2019" name="Int. J. Syst. Evol. Microbiol.">
        <title>The Global Catalogue of Microorganisms (GCM) 10K type strain sequencing project: providing services to taxonomists for standard genome sequencing and annotation.</title>
        <authorList>
            <consortium name="The Broad Institute Genomics Platform"/>
            <consortium name="The Broad Institute Genome Sequencing Center for Infectious Disease"/>
            <person name="Wu L."/>
            <person name="Ma J."/>
        </authorList>
    </citation>
    <scope>NUCLEOTIDE SEQUENCE [LARGE SCALE GENOMIC DNA]</scope>
    <source>
        <strain evidence="9">DT72</strain>
    </source>
</reference>
<dbReference type="SUPFAM" id="SSF51905">
    <property type="entry name" value="FAD/NAD(P)-binding domain"/>
    <property type="match status" value="1"/>
</dbReference>
<evidence type="ECO:0000256" key="1">
    <source>
        <dbReference type="ARBA" id="ARBA00001974"/>
    </source>
</evidence>
<dbReference type="Pfam" id="PF07992">
    <property type="entry name" value="Pyr_redox_2"/>
    <property type="match status" value="1"/>
</dbReference>
<dbReference type="InterPro" id="IPR036873">
    <property type="entry name" value="Rhodanese-like_dom_sf"/>
</dbReference>
<comment type="caution">
    <text evidence="8">The sequence shown here is derived from an EMBL/GenBank/DDBJ whole genome shotgun (WGS) entry which is preliminary data.</text>
</comment>
<dbReference type="Pfam" id="PF00581">
    <property type="entry name" value="Rhodanese"/>
    <property type="match status" value="1"/>
</dbReference>
<proteinExistence type="inferred from homology"/>
<gene>
    <name evidence="8" type="ORF">ACFSJG_11370</name>
</gene>
<sequence>MKVVIVGGVAGGMSAATRLRRLNEDAQIVVFERGAHVSFANCGLPYYAGGVIDDRDALLLQTPASLAARFALDVRVRTEVTSIDPAARTVTVRDLTTGAETVETYDELILSPGASPIVPDLPGVERALVLRDVEDVDRLVAALDAQAATKDAAHVPARTAVIVGAGFIGIELAENLRRRGLDVTVVELADQVLGPLDPEMAAPVADELRANGVRLELGNEVTAIGADDVTLGDGGTVPADVVVMAIGVRPEAALAVAAGIATGTRGGIAVDESMRTSADHVYAVGDAVEKIDAVSGRSGLVPLANPANRQGRLVADVISGLSVRPRPVVGTAIVGAFSLMAAAVGWNEKRLRADGRPYRAIHTHPQSHAGYYPGAQGMSLKLLVDPETDAILGAQGVGGEGVDKRIDVIATAMVGGITASELADLELAYAPQFGSAKDPVNMLGYVADNLRVGTAATIQWHELSAALDAGATLVDVRTPAEFAAGSIPGAVNVELDALRSRAGELPEGELIVHCHVGQRGHTAARILRQLGREVRNLDGGYRTWAAGAARTDALV</sequence>
<name>A0ABW4P466_9NOCA</name>
<dbReference type="Proteomes" id="UP001597286">
    <property type="component" value="Unassembled WGS sequence"/>
</dbReference>
<protein>
    <submittedName>
        <fullName evidence="8">FAD-dependent oxidoreductase</fullName>
    </submittedName>
</protein>
<dbReference type="PROSITE" id="PS50206">
    <property type="entry name" value="RHODANESE_3"/>
    <property type="match status" value="1"/>
</dbReference>
<dbReference type="Gene3D" id="3.50.50.60">
    <property type="entry name" value="FAD/NAD(P)-binding domain"/>
    <property type="match status" value="2"/>
</dbReference>
<dbReference type="PRINTS" id="PR00411">
    <property type="entry name" value="PNDRDTASEI"/>
</dbReference>